<proteinExistence type="predicted"/>
<dbReference type="GO" id="GO:0005524">
    <property type="term" value="F:ATP binding"/>
    <property type="evidence" value="ECO:0007669"/>
    <property type="project" value="UniProtKB-KW"/>
</dbReference>
<name>A0A5M6IER9_9PROT</name>
<organism evidence="11 12">
    <name type="scientific">Roseospira marina</name>
    <dbReference type="NCBI Taxonomy" id="140057"/>
    <lineage>
        <taxon>Bacteria</taxon>
        <taxon>Pseudomonadati</taxon>
        <taxon>Pseudomonadota</taxon>
        <taxon>Alphaproteobacteria</taxon>
        <taxon>Rhodospirillales</taxon>
        <taxon>Rhodospirillaceae</taxon>
        <taxon>Roseospira</taxon>
    </lineage>
</organism>
<accession>A0A5M6IER9</accession>
<evidence type="ECO:0000256" key="1">
    <source>
        <dbReference type="ARBA" id="ARBA00004651"/>
    </source>
</evidence>
<feature type="compositionally biased region" description="Pro residues" evidence="7">
    <location>
        <begin position="585"/>
        <end position="595"/>
    </location>
</feature>
<dbReference type="AlphaFoldDB" id="A0A5M6IER9"/>
<evidence type="ECO:0000256" key="2">
    <source>
        <dbReference type="ARBA" id="ARBA00022692"/>
    </source>
</evidence>
<evidence type="ECO:0000256" key="3">
    <source>
        <dbReference type="ARBA" id="ARBA00022741"/>
    </source>
</evidence>
<dbReference type="InterPro" id="IPR010128">
    <property type="entry name" value="ATPase_T1SS_PrtD-like"/>
</dbReference>
<dbReference type="SUPFAM" id="SSF90123">
    <property type="entry name" value="ABC transporter transmembrane region"/>
    <property type="match status" value="1"/>
</dbReference>
<feature type="region of interest" description="Disordered" evidence="7">
    <location>
        <begin position="569"/>
        <end position="595"/>
    </location>
</feature>
<dbReference type="GO" id="GO:0140359">
    <property type="term" value="F:ABC-type transporter activity"/>
    <property type="evidence" value="ECO:0007669"/>
    <property type="project" value="InterPro"/>
</dbReference>
<dbReference type="PROSITE" id="PS50929">
    <property type="entry name" value="ABC_TM1F"/>
    <property type="match status" value="1"/>
</dbReference>
<dbReference type="GO" id="GO:0005886">
    <property type="term" value="C:plasma membrane"/>
    <property type="evidence" value="ECO:0007669"/>
    <property type="project" value="UniProtKB-SubCell"/>
</dbReference>
<keyword evidence="5 8" id="KW-1133">Transmembrane helix</keyword>
<dbReference type="NCBIfam" id="TIGR01842">
    <property type="entry name" value="type_I_sec_PrtD"/>
    <property type="match status" value="1"/>
</dbReference>
<feature type="compositionally biased region" description="Low complexity" evidence="7">
    <location>
        <begin position="569"/>
        <end position="582"/>
    </location>
</feature>
<protein>
    <submittedName>
        <fullName evidence="11">Type I secretion system permease/ATPase</fullName>
    </submittedName>
</protein>
<dbReference type="Gene3D" id="3.40.50.300">
    <property type="entry name" value="P-loop containing nucleotide triphosphate hydrolases"/>
    <property type="match status" value="1"/>
</dbReference>
<dbReference type="InterPro" id="IPR039421">
    <property type="entry name" value="Type_1_exporter"/>
</dbReference>
<evidence type="ECO:0000259" key="10">
    <source>
        <dbReference type="PROSITE" id="PS50929"/>
    </source>
</evidence>
<dbReference type="GO" id="GO:0016887">
    <property type="term" value="F:ATP hydrolysis activity"/>
    <property type="evidence" value="ECO:0007669"/>
    <property type="project" value="InterPro"/>
</dbReference>
<feature type="domain" description="ABC transporter" evidence="9">
    <location>
        <begin position="342"/>
        <end position="577"/>
    </location>
</feature>
<keyword evidence="12" id="KW-1185">Reference proteome</keyword>
<feature type="domain" description="ABC transmembrane type-1" evidence="10">
    <location>
        <begin position="34"/>
        <end position="311"/>
    </location>
</feature>
<dbReference type="PANTHER" id="PTHR24221:SF248">
    <property type="entry name" value="ABC TRANSPORTER TRANSMEMBRANE REGION"/>
    <property type="match status" value="1"/>
</dbReference>
<keyword evidence="3" id="KW-0547">Nucleotide-binding</keyword>
<dbReference type="EMBL" id="VWPJ01000003">
    <property type="protein sequence ID" value="KAA5606776.1"/>
    <property type="molecule type" value="Genomic_DNA"/>
</dbReference>
<dbReference type="InterPro" id="IPR027417">
    <property type="entry name" value="P-loop_NTPase"/>
</dbReference>
<dbReference type="InterPro" id="IPR036640">
    <property type="entry name" value="ABC1_TM_sf"/>
</dbReference>
<comment type="subcellular location">
    <subcellularLocation>
        <location evidence="1">Cell membrane</location>
        <topology evidence="1">Multi-pass membrane protein</topology>
    </subcellularLocation>
</comment>
<dbReference type="Pfam" id="PF00005">
    <property type="entry name" value="ABC_tran"/>
    <property type="match status" value="1"/>
</dbReference>
<reference evidence="11 12" key="1">
    <citation type="submission" date="2019-09" db="EMBL/GenBank/DDBJ databases">
        <title>Genome sequence of Roseospira marina, one of the more divergent members of the non-sulfur purple photosynthetic bacterial family, the Rhodospirillaceae.</title>
        <authorList>
            <person name="Meyer T."/>
            <person name="Kyndt J."/>
        </authorList>
    </citation>
    <scope>NUCLEOTIDE SEQUENCE [LARGE SCALE GENOMIC DNA]</scope>
    <source>
        <strain evidence="11 12">DSM 15113</strain>
    </source>
</reference>
<evidence type="ECO:0000259" key="9">
    <source>
        <dbReference type="PROSITE" id="PS50893"/>
    </source>
</evidence>
<dbReference type="SMART" id="SM00382">
    <property type="entry name" value="AAA"/>
    <property type="match status" value="1"/>
</dbReference>
<dbReference type="SUPFAM" id="SSF52540">
    <property type="entry name" value="P-loop containing nucleoside triphosphate hydrolases"/>
    <property type="match status" value="1"/>
</dbReference>
<feature type="transmembrane region" description="Helical" evidence="8">
    <location>
        <begin position="153"/>
        <end position="186"/>
    </location>
</feature>
<dbReference type="GO" id="GO:0030256">
    <property type="term" value="C:type I protein secretion system complex"/>
    <property type="evidence" value="ECO:0007669"/>
    <property type="project" value="InterPro"/>
</dbReference>
<evidence type="ECO:0000256" key="7">
    <source>
        <dbReference type="SAM" id="MobiDB-lite"/>
    </source>
</evidence>
<dbReference type="Proteomes" id="UP000324065">
    <property type="component" value="Unassembled WGS sequence"/>
</dbReference>
<keyword evidence="6 8" id="KW-0472">Membrane</keyword>
<dbReference type="Pfam" id="PF00664">
    <property type="entry name" value="ABC_membrane"/>
    <property type="match status" value="1"/>
</dbReference>
<sequence>MAEASRPAKSSGGRAPSRIDELTSALGAARMQVLMAGAFSLFTTVLMMVLPIYVFQIFERVLTSRSIPTLTMLMLITAGAMVVLALLDLVRRVVLRRAGAVLEHRLTGPIAEILFDANRHGPRPGLRQTLADVATLRDALCGPAQRAVTELPWLVLFLILVLLFHPAVLLVAAIVTLLLVAVAVLARPLTIRRARDAQTHAILADTELEERLRHAPTLAAMGMTPMIIRRWRTTYDTAQRELLTIHHRLALLDITATLLRHLGTMGVLGMAAWLFIESDLTAAGVITVGLLADRAFGVLTALVAGWPAFVHTRGARDRLRALFEQAKPPAERMTLPPPTGAVAVQQVMVAPPGARHVVLKGVSLELAAGGSLGIIGPSGAGKTALARTLVGLWSPAQGTVRLDGNDLANWNADQLGHHVGYLSQDIALTNGTVAETIARMGPVDPEGVIEAARRAHVHEVLLRLPNGYDTDIGENGHVLPAGLRQRVALARALYGDPRLIVLDEPNAFQDTEGEQALTKALQTMREDGRTVVMITQKPTLLTALDSVLVLREGQIEMMGPRDSVLSRFARGAGSAQGRGRIAPPKDSPPGDGPNR</sequence>
<evidence type="ECO:0000313" key="11">
    <source>
        <dbReference type="EMBL" id="KAA5606776.1"/>
    </source>
</evidence>
<dbReference type="OrthoDB" id="5288404at2"/>
<dbReference type="Gene3D" id="1.20.1560.10">
    <property type="entry name" value="ABC transporter type 1, transmembrane domain"/>
    <property type="match status" value="1"/>
</dbReference>
<evidence type="ECO:0000256" key="6">
    <source>
        <dbReference type="ARBA" id="ARBA00023136"/>
    </source>
</evidence>
<feature type="transmembrane region" description="Helical" evidence="8">
    <location>
        <begin position="67"/>
        <end position="87"/>
    </location>
</feature>
<dbReference type="GO" id="GO:0030253">
    <property type="term" value="P:protein secretion by the type I secretion system"/>
    <property type="evidence" value="ECO:0007669"/>
    <property type="project" value="InterPro"/>
</dbReference>
<gene>
    <name evidence="11" type="ORF">F1188_05455</name>
</gene>
<dbReference type="RefSeq" id="WP_150061377.1">
    <property type="nucleotide sequence ID" value="NZ_JACHII010000005.1"/>
</dbReference>
<evidence type="ECO:0000256" key="8">
    <source>
        <dbReference type="SAM" id="Phobius"/>
    </source>
</evidence>
<keyword evidence="4" id="KW-0067">ATP-binding</keyword>
<evidence type="ECO:0000313" key="12">
    <source>
        <dbReference type="Proteomes" id="UP000324065"/>
    </source>
</evidence>
<dbReference type="PANTHER" id="PTHR24221">
    <property type="entry name" value="ATP-BINDING CASSETTE SUB-FAMILY B"/>
    <property type="match status" value="1"/>
</dbReference>
<comment type="caution">
    <text evidence="11">The sequence shown here is derived from an EMBL/GenBank/DDBJ whole genome shotgun (WGS) entry which is preliminary data.</text>
</comment>
<dbReference type="InterPro" id="IPR003439">
    <property type="entry name" value="ABC_transporter-like_ATP-bd"/>
</dbReference>
<dbReference type="InterPro" id="IPR003593">
    <property type="entry name" value="AAA+_ATPase"/>
</dbReference>
<dbReference type="InterPro" id="IPR011527">
    <property type="entry name" value="ABC1_TM_dom"/>
</dbReference>
<dbReference type="PROSITE" id="PS50893">
    <property type="entry name" value="ABC_TRANSPORTER_2"/>
    <property type="match status" value="1"/>
</dbReference>
<dbReference type="GO" id="GO:0034040">
    <property type="term" value="F:ATPase-coupled lipid transmembrane transporter activity"/>
    <property type="evidence" value="ECO:0007669"/>
    <property type="project" value="TreeGrafter"/>
</dbReference>
<feature type="transmembrane region" description="Helical" evidence="8">
    <location>
        <begin position="33"/>
        <end position="55"/>
    </location>
</feature>
<keyword evidence="2 8" id="KW-0812">Transmembrane</keyword>
<evidence type="ECO:0000256" key="5">
    <source>
        <dbReference type="ARBA" id="ARBA00022989"/>
    </source>
</evidence>
<evidence type="ECO:0000256" key="4">
    <source>
        <dbReference type="ARBA" id="ARBA00022840"/>
    </source>
</evidence>